<dbReference type="Gene3D" id="3.40.630.30">
    <property type="match status" value="1"/>
</dbReference>
<dbReference type="SUPFAM" id="SSF55729">
    <property type="entry name" value="Acyl-CoA N-acyltransferases (Nat)"/>
    <property type="match status" value="1"/>
</dbReference>
<dbReference type="GO" id="GO:0008999">
    <property type="term" value="F:protein-N-terminal-alanine acetyltransferase activity"/>
    <property type="evidence" value="ECO:0007669"/>
    <property type="project" value="TreeGrafter"/>
</dbReference>
<feature type="domain" description="N-acetyltransferase" evidence="1">
    <location>
        <begin position="4"/>
        <end position="163"/>
    </location>
</feature>
<dbReference type="OrthoDB" id="9798081at2"/>
<dbReference type="InterPro" id="IPR051908">
    <property type="entry name" value="Ribosomal_N-acetyltransferase"/>
</dbReference>
<proteinExistence type="predicted"/>
<name>A0A7X1Z7R0_9LACT</name>
<dbReference type="GO" id="GO:0005737">
    <property type="term" value="C:cytoplasm"/>
    <property type="evidence" value="ECO:0007669"/>
    <property type="project" value="TreeGrafter"/>
</dbReference>
<dbReference type="InterPro" id="IPR000182">
    <property type="entry name" value="GNAT_dom"/>
</dbReference>
<sequence length="172" mass="19977">MKKVNLKPISLTDLDDVMALYSDESAMQFFGRAITKDPNEVKKIIQSNINWNETKTGIRYVAYDDKKFIGIITLKRYDERFKRAEIDYIVASNYRQKGYASAILKDFSTLVFSKWDLNRISAYVDPKNLASQRLLKKMGFLNEGYLRNWGISADGKGESLYVYSLIKEDLER</sequence>
<dbReference type="Pfam" id="PF13302">
    <property type="entry name" value="Acetyltransf_3"/>
    <property type="match status" value="1"/>
</dbReference>
<dbReference type="EMBL" id="WITJ01000006">
    <property type="protein sequence ID" value="MQW39373.1"/>
    <property type="molecule type" value="Genomic_DNA"/>
</dbReference>
<accession>A0A7X1Z7R0</accession>
<dbReference type="PANTHER" id="PTHR43441">
    <property type="entry name" value="RIBOSOMAL-PROTEIN-SERINE ACETYLTRANSFERASE"/>
    <property type="match status" value="1"/>
</dbReference>
<dbReference type="AlphaFoldDB" id="A0A7X1Z7R0"/>
<dbReference type="PROSITE" id="PS51186">
    <property type="entry name" value="GNAT"/>
    <property type="match status" value="1"/>
</dbReference>
<dbReference type="GO" id="GO:1990189">
    <property type="term" value="F:protein N-terminal-serine acetyltransferase activity"/>
    <property type="evidence" value="ECO:0007669"/>
    <property type="project" value="TreeGrafter"/>
</dbReference>
<dbReference type="CDD" id="cd04301">
    <property type="entry name" value="NAT_SF"/>
    <property type="match status" value="1"/>
</dbReference>
<organism evidence="2 3">
    <name type="scientific">Lactococcus hircilactis</name>
    <dbReference type="NCBI Taxonomy" id="1494462"/>
    <lineage>
        <taxon>Bacteria</taxon>
        <taxon>Bacillati</taxon>
        <taxon>Bacillota</taxon>
        <taxon>Bacilli</taxon>
        <taxon>Lactobacillales</taxon>
        <taxon>Streptococcaceae</taxon>
        <taxon>Lactococcus</taxon>
    </lineage>
</organism>
<dbReference type="Proteomes" id="UP000439550">
    <property type="component" value="Unassembled WGS sequence"/>
</dbReference>
<dbReference type="PANTHER" id="PTHR43441:SF2">
    <property type="entry name" value="FAMILY ACETYLTRANSFERASE, PUTATIVE (AFU_ORTHOLOGUE AFUA_7G00850)-RELATED"/>
    <property type="match status" value="1"/>
</dbReference>
<keyword evidence="3" id="KW-1185">Reference proteome</keyword>
<protein>
    <submittedName>
        <fullName evidence="2">GNAT family N-acetyltransferase</fullName>
    </submittedName>
</protein>
<dbReference type="RefSeq" id="WP_153496049.1">
    <property type="nucleotide sequence ID" value="NZ_CAXYUY010000028.1"/>
</dbReference>
<gene>
    <name evidence="2" type="ORF">GHI93_05390</name>
</gene>
<reference evidence="2 3" key="1">
    <citation type="submission" date="2019-10" db="EMBL/GenBank/DDBJ databases">
        <authorList>
            <person name="Dong K."/>
        </authorList>
    </citation>
    <scope>NUCLEOTIDE SEQUENCE [LARGE SCALE GENOMIC DNA]</scope>
    <source>
        <strain evidence="2 3">DSM 28960</strain>
    </source>
</reference>
<evidence type="ECO:0000259" key="1">
    <source>
        <dbReference type="PROSITE" id="PS51186"/>
    </source>
</evidence>
<evidence type="ECO:0000313" key="2">
    <source>
        <dbReference type="EMBL" id="MQW39373.1"/>
    </source>
</evidence>
<keyword evidence="2" id="KW-0808">Transferase</keyword>
<dbReference type="InterPro" id="IPR016181">
    <property type="entry name" value="Acyl_CoA_acyltransferase"/>
</dbReference>
<evidence type="ECO:0000313" key="3">
    <source>
        <dbReference type="Proteomes" id="UP000439550"/>
    </source>
</evidence>
<comment type="caution">
    <text evidence="2">The sequence shown here is derived from an EMBL/GenBank/DDBJ whole genome shotgun (WGS) entry which is preliminary data.</text>
</comment>